<reference evidence="1 2" key="1">
    <citation type="journal article" date="2024" name="J Genomics">
        <title>Draft genome sequencing and assembly of Favolaschia claudopus CIRM-BRFM 2984 isolated from oak limbs.</title>
        <authorList>
            <person name="Navarro D."/>
            <person name="Drula E."/>
            <person name="Chaduli D."/>
            <person name="Cazenave R."/>
            <person name="Ahrendt S."/>
            <person name="Wang J."/>
            <person name="Lipzen A."/>
            <person name="Daum C."/>
            <person name="Barry K."/>
            <person name="Grigoriev I.V."/>
            <person name="Favel A."/>
            <person name="Rosso M.N."/>
            <person name="Martin F."/>
        </authorList>
    </citation>
    <scope>NUCLEOTIDE SEQUENCE [LARGE SCALE GENOMIC DNA]</scope>
    <source>
        <strain evidence="1 2">CIRM-BRFM 2984</strain>
    </source>
</reference>
<comment type="caution">
    <text evidence="1">The sequence shown here is derived from an EMBL/GenBank/DDBJ whole genome shotgun (WGS) entry which is preliminary data.</text>
</comment>
<proteinExistence type="predicted"/>
<dbReference type="AlphaFoldDB" id="A0AAW0B6K7"/>
<evidence type="ECO:0000313" key="1">
    <source>
        <dbReference type="EMBL" id="KAK7021149.1"/>
    </source>
</evidence>
<name>A0AAW0B6K7_9AGAR</name>
<sequence>MRMLYILIDLRRKAIAKAGSRPLFLRDLFDLSSRLQTRAGACGEHAAEARVTGGECDAVAMPILVREWGWGEELCRPFMTQDAHIHGTTAAARAAAATAASVSNWWRTEGEGREAAMTGPLASAGGVDNDSKMYRRAYTSNRSSQARSFDSTGRNRRKLEFSAVSSIVCTEKLGYNKYGMLMKEGLTYTIYTTNLLEAHASRKGGAKGKAMSRRSIQARR</sequence>
<dbReference type="Proteomes" id="UP001362999">
    <property type="component" value="Unassembled WGS sequence"/>
</dbReference>
<dbReference type="EMBL" id="JAWWNJ010000039">
    <property type="protein sequence ID" value="KAK7021149.1"/>
    <property type="molecule type" value="Genomic_DNA"/>
</dbReference>
<organism evidence="1 2">
    <name type="scientific">Favolaschia claudopus</name>
    <dbReference type="NCBI Taxonomy" id="2862362"/>
    <lineage>
        <taxon>Eukaryota</taxon>
        <taxon>Fungi</taxon>
        <taxon>Dikarya</taxon>
        <taxon>Basidiomycota</taxon>
        <taxon>Agaricomycotina</taxon>
        <taxon>Agaricomycetes</taxon>
        <taxon>Agaricomycetidae</taxon>
        <taxon>Agaricales</taxon>
        <taxon>Marasmiineae</taxon>
        <taxon>Mycenaceae</taxon>
        <taxon>Favolaschia</taxon>
    </lineage>
</organism>
<gene>
    <name evidence="1" type="ORF">R3P38DRAFT_3542421</name>
</gene>
<accession>A0AAW0B6K7</accession>
<evidence type="ECO:0000313" key="2">
    <source>
        <dbReference type="Proteomes" id="UP001362999"/>
    </source>
</evidence>
<protein>
    <submittedName>
        <fullName evidence="1">Uncharacterized protein</fullName>
    </submittedName>
</protein>
<keyword evidence="2" id="KW-1185">Reference proteome</keyword>